<evidence type="ECO:0000256" key="2">
    <source>
        <dbReference type="SAM" id="Phobius"/>
    </source>
</evidence>
<dbReference type="Gene3D" id="1.10.287.70">
    <property type="match status" value="1"/>
</dbReference>
<dbReference type="GO" id="GO:0034220">
    <property type="term" value="P:monoatomic ion transmembrane transport"/>
    <property type="evidence" value="ECO:0007669"/>
    <property type="project" value="UniProtKB-KW"/>
</dbReference>
<comment type="caution">
    <text evidence="4">The sequence shown here is derived from an EMBL/GenBank/DDBJ whole genome shotgun (WGS) entry which is preliminary data.</text>
</comment>
<dbReference type="RefSeq" id="WP_006665320.1">
    <property type="nucleotide sequence ID" value="NZ_AOIP01000019.1"/>
</dbReference>
<keyword evidence="4" id="KW-0406">Ion transport</keyword>
<feature type="transmembrane region" description="Helical" evidence="2">
    <location>
        <begin position="130"/>
        <end position="151"/>
    </location>
</feature>
<sequence>MHPPFLLAGLVVLAAVIIDLLWTTLWVDGGSGPLSGRLTTGVWHGLRRATGDHPRALSLAGPIILALTLAMWIGLIWLGWTLLFAGGTTALVDSQTGDPATWAGRLYYVAYTMFTSGNGDYTPTSSVWELVSSFTTATGMAFVTLGVSYVLSVLGAVSEKRAFASDVTGLGERSEAFVRTSWTGDAAASDYDSEIDSRHPDGGRASEAQNPFSGLDLPLESLASQLSLLAEQHKSYPILHYYHSDQAMQASAVAVPIMDDALTLFRHGIPDEEQPNPTLIEDARTSVHRYLETLDTAFIDPAAEEPPAPELDRLREEGIPTVSDEEFDAALEELSERRRKLLGVVRADAWEWPPAK</sequence>
<proteinExistence type="predicted"/>
<dbReference type="Pfam" id="PF07885">
    <property type="entry name" value="Ion_trans_2"/>
    <property type="match status" value="1"/>
</dbReference>
<dbReference type="EMBL" id="AOIP01000019">
    <property type="protein sequence ID" value="ELZ06512.1"/>
    <property type="molecule type" value="Genomic_DNA"/>
</dbReference>
<organism evidence="4 5">
    <name type="scientific">Natrialba aegyptia DSM 13077</name>
    <dbReference type="NCBI Taxonomy" id="1227491"/>
    <lineage>
        <taxon>Archaea</taxon>
        <taxon>Methanobacteriati</taxon>
        <taxon>Methanobacteriota</taxon>
        <taxon>Stenosarchaea group</taxon>
        <taxon>Halobacteria</taxon>
        <taxon>Halobacteriales</taxon>
        <taxon>Natrialbaceae</taxon>
        <taxon>Natrialba</taxon>
    </lineage>
</organism>
<feature type="domain" description="Potassium channel" evidence="3">
    <location>
        <begin position="82"/>
        <end position="154"/>
    </location>
</feature>
<keyword evidence="2" id="KW-0812">Transmembrane</keyword>
<name>M0QT61_9EURY</name>
<feature type="transmembrane region" description="Helical" evidence="2">
    <location>
        <begin position="6"/>
        <end position="27"/>
    </location>
</feature>
<feature type="region of interest" description="Disordered" evidence="1">
    <location>
        <begin position="191"/>
        <end position="211"/>
    </location>
</feature>
<feature type="transmembrane region" description="Helical" evidence="2">
    <location>
        <begin position="56"/>
        <end position="80"/>
    </location>
</feature>
<dbReference type="Proteomes" id="UP000011591">
    <property type="component" value="Unassembled WGS sequence"/>
</dbReference>
<evidence type="ECO:0000313" key="5">
    <source>
        <dbReference type="Proteomes" id="UP000011591"/>
    </source>
</evidence>
<protein>
    <submittedName>
        <fullName evidence="4">Membrane associated potassium channel</fullName>
    </submittedName>
</protein>
<evidence type="ECO:0000313" key="4">
    <source>
        <dbReference type="EMBL" id="ELZ06512.1"/>
    </source>
</evidence>
<reference evidence="4 5" key="1">
    <citation type="journal article" date="2014" name="PLoS Genet.">
        <title>Phylogenetically driven sequencing of extremely halophilic archaea reveals strategies for static and dynamic osmo-response.</title>
        <authorList>
            <person name="Becker E.A."/>
            <person name="Seitzer P.M."/>
            <person name="Tritt A."/>
            <person name="Larsen D."/>
            <person name="Krusor M."/>
            <person name="Yao A.I."/>
            <person name="Wu D."/>
            <person name="Madern D."/>
            <person name="Eisen J.A."/>
            <person name="Darling A.E."/>
            <person name="Facciotti M.T."/>
        </authorList>
    </citation>
    <scope>NUCLEOTIDE SEQUENCE [LARGE SCALE GENOMIC DNA]</scope>
    <source>
        <strain evidence="4 5">DSM 13077</strain>
    </source>
</reference>
<gene>
    <name evidence="4" type="ORF">C480_09245</name>
</gene>
<keyword evidence="4" id="KW-0407">Ion channel</keyword>
<dbReference type="PATRIC" id="fig|1227491.4.peg.1910"/>
<keyword evidence="4" id="KW-0813">Transport</keyword>
<dbReference type="InterPro" id="IPR013099">
    <property type="entry name" value="K_chnl_dom"/>
</dbReference>
<evidence type="ECO:0000259" key="3">
    <source>
        <dbReference type="Pfam" id="PF07885"/>
    </source>
</evidence>
<accession>M0QT61</accession>
<dbReference type="OrthoDB" id="263876at2157"/>
<evidence type="ECO:0000256" key="1">
    <source>
        <dbReference type="SAM" id="MobiDB-lite"/>
    </source>
</evidence>
<keyword evidence="2" id="KW-1133">Transmembrane helix</keyword>
<feature type="compositionally biased region" description="Basic and acidic residues" evidence="1">
    <location>
        <begin position="195"/>
        <end position="204"/>
    </location>
</feature>
<keyword evidence="2" id="KW-0472">Membrane</keyword>
<dbReference type="AlphaFoldDB" id="M0QT61"/>
<keyword evidence="5" id="KW-1185">Reference proteome</keyword>
<dbReference type="SUPFAM" id="SSF81324">
    <property type="entry name" value="Voltage-gated potassium channels"/>
    <property type="match status" value="1"/>
</dbReference>